<gene>
    <name evidence="6" type="ORF">QTP81_01160</name>
</gene>
<evidence type="ECO:0000259" key="5">
    <source>
        <dbReference type="PROSITE" id="PS50076"/>
    </source>
</evidence>
<sequence length="449" mass="51039">MTNNCWTVLGIEPTQNSQIIKHAYTHLLKDSHPDDNPEGFAQLQQAYEAALNYCNQPSDSETTVKESDTEVDPEPDSKPNRKVFIAAGWLLAMFVLFRVFSFLSDDRRQAAQQAEQEALIEVKWEPDLLQCNDVVDATETPQFKRCIELAKQGWEEAQRRVAWAYTREGEHQDWSAAYEYITELGEYDYYMDFLGDIVLFLLGETESAQIKGEREIRAKANLRFPPAEGYLATIYGLEINLLERDANILWLLESAYEKSEVVVDVYEMTQVYANGIKTRVNLDKARAVLADYAASNSPYSLEGAAWYLATLANNQLHPPEVAVQMAKTIIDYEDETELYSFYDTLAAAYAANQQFDEATDTQKQAIALIDKSSLSAAEAEQERENYTERLESYQQQQAIVYADLVISEDEFFDDLKTDIEVMLIELLDITVEAPQGYTPPVADEAVQLD</sequence>
<dbReference type="EMBL" id="JAUCBP010000001">
    <property type="protein sequence ID" value="MDM7859212.1"/>
    <property type="molecule type" value="Genomic_DNA"/>
</dbReference>
<keyword evidence="7" id="KW-1185">Reference proteome</keyword>
<feature type="coiled-coil region" evidence="2">
    <location>
        <begin position="369"/>
        <end position="396"/>
    </location>
</feature>
<evidence type="ECO:0000313" key="6">
    <source>
        <dbReference type="EMBL" id="MDM7859212.1"/>
    </source>
</evidence>
<evidence type="ECO:0000256" key="1">
    <source>
        <dbReference type="ARBA" id="ARBA00023186"/>
    </source>
</evidence>
<organism evidence="6 7">
    <name type="scientific">Alteromonas arenosi</name>
    <dbReference type="NCBI Taxonomy" id="3055817"/>
    <lineage>
        <taxon>Bacteria</taxon>
        <taxon>Pseudomonadati</taxon>
        <taxon>Pseudomonadota</taxon>
        <taxon>Gammaproteobacteria</taxon>
        <taxon>Alteromonadales</taxon>
        <taxon>Alteromonadaceae</taxon>
        <taxon>Alteromonas/Salinimonas group</taxon>
        <taxon>Alteromonas</taxon>
    </lineage>
</organism>
<keyword evidence="1" id="KW-0143">Chaperone</keyword>
<keyword evidence="2" id="KW-0175">Coiled coil</keyword>
<keyword evidence="4" id="KW-0472">Membrane</keyword>
<dbReference type="RefSeq" id="WP_289363124.1">
    <property type="nucleotide sequence ID" value="NZ_JAUCBP010000001.1"/>
</dbReference>
<keyword evidence="4" id="KW-1133">Transmembrane helix</keyword>
<evidence type="ECO:0000256" key="2">
    <source>
        <dbReference type="SAM" id="Coils"/>
    </source>
</evidence>
<comment type="caution">
    <text evidence="6">The sequence shown here is derived from an EMBL/GenBank/DDBJ whole genome shotgun (WGS) entry which is preliminary data.</text>
</comment>
<feature type="transmembrane region" description="Helical" evidence="4">
    <location>
        <begin position="83"/>
        <end position="103"/>
    </location>
</feature>
<dbReference type="Pfam" id="PF00226">
    <property type="entry name" value="DnaJ"/>
    <property type="match status" value="1"/>
</dbReference>
<feature type="region of interest" description="Disordered" evidence="3">
    <location>
        <begin position="57"/>
        <end position="78"/>
    </location>
</feature>
<dbReference type="InterPro" id="IPR036869">
    <property type="entry name" value="J_dom_sf"/>
</dbReference>
<accession>A0ABT7SSP3</accession>
<dbReference type="SMART" id="SM00271">
    <property type="entry name" value="DnaJ"/>
    <property type="match status" value="1"/>
</dbReference>
<evidence type="ECO:0000313" key="7">
    <source>
        <dbReference type="Proteomes" id="UP001234343"/>
    </source>
</evidence>
<reference evidence="6 7" key="1">
    <citation type="submission" date="2023-06" db="EMBL/GenBank/DDBJ databases">
        <title>Alteromonas sp. ASW11-36 isolated from intertidal sand.</title>
        <authorList>
            <person name="Li Y."/>
        </authorList>
    </citation>
    <scope>NUCLEOTIDE SEQUENCE [LARGE SCALE GENOMIC DNA]</scope>
    <source>
        <strain evidence="6 7">ASW11-36</strain>
    </source>
</reference>
<dbReference type="PROSITE" id="PS50076">
    <property type="entry name" value="DNAJ_2"/>
    <property type="match status" value="1"/>
</dbReference>
<keyword evidence="4" id="KW-0812">Transmembrane</keyword>
<evidence type="ECO:0000256" key="3">
    <source>
        <dbReference type="SAM" id="MobiDB-lite"/>
    </source>
</evidence>
<proteinExistence type="predicted"/>
<dbReference type="CDD" id="cd06257">
    <property type="entry name" value="DnaJ"/>
    <property type="match status" value="1"/>
</dbReference>
<feature type="domain" description="J" evidence="5">
    <location>
        <begin position="4"/>
        <end position="55"/>
    </location>
</feature>
<dbReference type="SUPFAM" id="SSF46565">
    <property type="entry name" value="Chaperone J-domain"/>
    <property type="match status" value="1"/>
</dbReference>
<dbReference type="Proteomes" id="UP001234343">
    <property type="component" value="Unassembled WGS sequence"/>
</dbReference>
<evidence type="ECO:0000256" key="4">
    <source>
        <dbReference type="SAM" id="Phobius"/>
    </source>
</evidence>
<protein>
    <submittedName>
        <fullName evidence="6">J domain-containing protein</fullName>
    </submittedName>
</protein>
<dbReference type="Gene3D" id="1.10.287.110">
    <property type="entry name" value="DnaJ domain"/>
    <property type="match status" value="1"/>
</dbReference>
<name>A0ABT7SSP3_9ALTE</name>
<dbReference type="InterPro" id="IPR001623">
    <property type="entry name" value="DnaJ_domain"/>
</dbReference>